<dbReference type="GO" id="GO:0046872">
    <property type="term" value="F:metal ion binding"/>
    <property type="evidence" value="ECO:0007669"/>
    <property type="project" value="UniProtKB-KW"/>
</dbReference>
<organism evidence="8 9">
    <name type="scientific">Chitinasiproducens palmae</name>
    <dbReference type="NCBI Taxonomy" id="1770053"/>
    <lineage>
        <taxon>Bacteria</taxon>
        <taxon>Pseudomonadati</taxon>
        <taxon>Pseudomonadota</taxon>
        <taxon>Betaproteobacteria</taxon>
        <taxon>Burkholderiales</taxon>
        <taxon>Burkholderiaceae</taxon>
        <taxon>Chitinasiproducens</taxon>
    </lineage>
</organism>
<dbReference type="PANTHER" id="PTHR21496:SF0">
    <property type="entry name" value="RIESKE DOMAIN-CONTAINING PROTEIN"/>
    <property type="match status" value="1"/>
</dbReference>
<dbReference type="AlphaFoldDB" id="A0A1H2PM83"/>
<evidence type="ECO:0000256" key="4">
    <source>
        <dbReference type="ARBA" id="ARBA00023014"/>
    </source>
</evidence>
<evidence type="ECO:0000256" key="3">
    <source>
        <dbReference type="ARBA" id="ARBA00023004"/>
    </source>
</evidence>
<dbReference type="GO" id="GO:0051537">
    <property type="term" value="F:2 iron, 2 sulfur cluster binding"/>
    <property type="evidence" value="ECO:0007669"/>
    <property type="project" value="UniProtKB-KW"/>
</dbReference>
<dbReference type="Gene3D" id="2.102.10.10">
    <property type="entry name" value="Rieske [2Fe-2S] iron-sulphur domain"/>
    <property type="match status" value="1"/>
</dbReference>
<dbReference type="RefSeq" id="WP_091904599.1">
    <property type="nucleotide sequence ID" value="NZ_FNLO01000002.1"/>
</dbReference>
<evidence type="ECO:0000313" key="8">
    <source>
        <dbReference type="EMBL" id="SDV46823.1"/>
    </source>
</evidence>
<evidence type="ECO:0000256" key="1">
    <source>
        <dbReference type="ARBA" id="ARBA00022714"/>
    </source>
</evidence>
<dbReference type="PROSITE" id="PS51296">
    <property type="entry name" value="RIESKE"/>
    <property type="match status" value="1"/>
</dbReference>
<sequence>MAEDFHRVARLSDIADDEPLGVDLNGRQIALFRIDGEIHATDNICPHQYALLSDGYVEDGCVECPLHQARFDIRSGAVLCGPTDRALTVHAVRIDEGDVLVAIRA</sequence>
<dbReference type="Proteomes" id="UP000243719">
    <property type="component" value="Unassembled WGS sequence"/>
</dbReference>
<keyword evidence="2" id="KW-0479">Metal-binding</keyword>
<evidence type="ECO:0000313" key="9">
    <source>
        <dbReference type="Proteomes" id="UP000243719"/>
    </source>
</evidence>
<keyword evidence="8" id="KW-0560">Oxidoreductase</keyword>
<dbReference type="InterPro" id="IPR017941">
    <property type="entry name" value="Rieske_2Fe-2S"/>
</dbReference>
<comment type="cofactor">
    <cofactor evidence="5">
        <name>[2Fe-2S] cluster</name>
        <dbReference type="ChEBI" id="CHEBI:190135"/>
    </cofactor>
</comment>
<keyword evidence="1" id="KW-0001">2Fe-2S</keyword>
<dbReference type="PANTHER" id="PTHR21496">
    <property type="entry name" value="FERREDOXIN-RELATED"/>
    <property type="match status" value="1"/>
</dbReference>
<dbReference type="STRING" id="1770053.SAMN05216551_10216"/>
<dbReference type="CDD" id="cd03528">
    <property type="entry name" value="Rieske_RO_ferredoxin"/>
    <property type="match status" value="1"/>
</dbReference>
<protein>
    <submittedName>
        <fullName evidence="8">3-phenylpropionate/trans-cinnamate dioxygenase ferredoxin subunit</fullName>
    </submittedName>
</protein>
<keyword evidence="9" id="KW-1185">Reference proteome</keyword>
<dbReference type="SUPFAM" id="SSF50022">
    <property type="entry name" value="ISP domain"/>
    <property type="match status" value="1"/>
</dbReference>
<proteinExistence type="inferred from homology"/>
<accession>A0A1H2PM83</accession>
<dbReference type="EMBL" id="FNLO01000002">
    <property type="protein sequence ID" value="SDV46823.1"/>
    <property type="molecule type" value="Genomic_DNA"/>
</dbReference>
<dbReference type="Pfam" id="PF00355">
    <property type="entry name" value="Rieske"/>
    <property type="match status" value="1"/>
</dbReference>
<evidence type="ECO:0000256" key="6">
    <source>
        <dbReference type="ARBA" id="ARBA00038001"/>
    </source>
</evidence>
<evidence type="ECO:0000256" key="5">
    <source>
        <dbReference type="ARBA" id="ARBA00034078"/>
    </source>
</evidence>
<reference evidence="9" key="1">
    <citation type="submission" date="2016-09" db="EMBL/GenBank/DDBJ databases">
        <authorList>
            <person name="Varghese N."/>
            <person name="Submissions S."/>
        </authorList>
    </citation>
    <scope>NUCLEOTIDE SEQUENCE [LARGE SCALE GENOMIC DNA]</scope>
    <source>
        <strain evidence="9">JS23</strain>
    </source>
</reference>
<gene>
    <name evidence="8" type="ORF">SAMN05216551_10216</name>
</gene>
<feature type="domain" description="Rieske" evidence="7">
    <location>
        <begin position="6"/>
        <end position="101"/>
    </location>
</feature>
<keyword evidence="3" id="KW-0408">Iron</keyword>
<dbReference type="GO" id="GO:0051213">
    <property type="term" value="F:dioxygenase activity"/>
    <property type="evidence" value="ECO:0007669"/>
    <property type="project" value="UniProtKB-KW"/>
</dbReference>
<comment type="similarity">
    <text evidence="6">Belongs to the bacterial ring-hydroxylating dioxygenase ferredoxin component family.</text>
</comment>
<evidence type="ECO:0000256" key="2">
    <source>
        <dbReference type="ARBA" id="ARBA00022723"/>
    </source>
</evidence>
<evidence type="ECO:0000259" key="7">
    <source>
        <dbReference type="PROSITE" id="PS51296"/>
    </source>
</evidence>
<dbReference type="OrthoDB" id="9800167at2"/>
<name>A0A1H2PM83_9BURK</name>
<dbReference type="InterPro" id="IPR036922">
    <property type="entry name" value="Rieske_2Fe-2S_sf"/>
</dbReference>
<keyword evidence="8" id="KW-0223">Dioxygenase</keyword>
<keyword evidence="4" id="KW-0411">Iron-sulfur</keyword>